<gene>
    <name evidence="1" type="ORF">BST27_01870</name>
</gene>
<dbReference type="EMBL" id="MVHT01000003">
    <property type="protein sequence ID" value="ORB10344.1"/>
    <property type="molecule type" value="Genomic_DNA"/>
</dbReference>
<dbReference type="AlphaFoldDB" id="A0A1E3SKJ5"/>
<evidence type="ECO:0000313" key="1">
    <source>
        <dbReference type="EMBL" id="ORB10344.1"/>
    </source>
</evidence>
<accession>A0A1E3SKJ5</accession>
<sequence>MGSGVRVRIRIVPLAENAQGLYQPVALRCVQAQRLISIPDLVCQLLIIQTTYAADRGASLLARYLRINERSQPRARFVVLRHARLPVAEATKDEWTLASRASVTWETEPQLSRRPIVAVGPRSPMMHSIMLCANYHQVCSAARTSI</sequence>
<organism evidence="1 2">
    <name type="scientific">Mycobacterium intermedium</name>
    <dbReference type="NCBI Taxonomy" id="28445"/>
    <lineage>
        <taxon>Bacteria</taxon>
        <taxon>Bacillati</taxon>
        <taxon>Actinomycetota</taxon>
        <taxon>Actinomycetes</taxon>
        <taxon>Mycobacteriales</taxon>
        <taxon>Mycobacteriaceae</taxon>
        <taxon>Mycobacterium</taxon>
        <taxon>Mycobacterium simiae complex</taxon>
    </lineage>
</organism>
<dbReference type="Proteomes" id="UP000192739">
    <property type="component" value="Unassembled WGS sequence"/>
</dbReference>
<evidence type="ECO:0000313" key="2">
    <source>
        <dbReference type="Proteomes" id="UP000192739"/>
    </source>
</evidence>
<name>A0A1E3SKJ5_MYCIE</name>
<protein>
    <submittedName>
        <fullName evidence="1">Uncharacterized protein</fullName>
    </submittedName>
</protein>
<keyword evidence="2" id="KW-1185">Reference proteome</keyword>
<proteinExistence type="predicted"/>
<reference evidence="1 2" key="1">
    <citation type="submission" date="2017-02" db="EMBL/GenBank/DDBJ databases">
        <title>The new phylogeny of genus Mycobacterium.</title>
        <authorList>
            <person name="Tortoli E."/>
            <person name="Trovato A."/>
            <person name="Cirillo D.M."/>
        </authorList>
    </citation>
    <scope>NUCLEOTIDE SEQUENCE [LARGE SCALE GENOMIC DNA]</scope>
    <source>
        <strain evidence="1 2">DSM 44049</strain>
    </source>
</reference>
<comment type="caution">
    <text evidence="1">The sequence shown here is derived from an EMBL/GenBank/DDBJ whole genome shotgun (WGS) entry which is preliminary data.</text>
</comment>